<evidence type="ECO:0000313" key="4">
    <source>
        <dbReference type="EMBL" id="MFC7386780.1"/>
    </source>
</evidence>
<gene>
    <name evidence="4" type="ORF">ACFQSB_31540</name>
</gene>
<dbReference type="InterPro" id="IPR027417">
    <property type="entry name" value="P-loop_NTPase"/>
</dbReference>
<dbReference type="InterPro" id="IPR036388">
    <property type="entry name" value="WH-like_DNA-bd_sf"/>
</dbReference>
<keyword evidence="5" id="KW-1185">Reference proteome</keyword>
<proteinExistence type="predicted"/>
<evidence type="ECO:0000256" key="2">
    <source>
        <dbReference type="ARBA" id="ARBA00022840"/>
    </source>
</evidence>
<evidence type="ECO:0000313" key="5">
    <source>
        <dbReference type="Proteomes" id="UP001596496"/>
    </source>
</evidence>
<dbReference type="InterPro" id="IPR000792">
    <property type="entry name" value="Tscrpt_reg_LuxR_C"/>
</dbReference>
<dbReference type="PANTHER" id="PTHR16305">
    <property type="entry name" value="TESTICULAR SOLUBLE ADENYLYL CYCLASE"/>
    <property type="match status" value="1"/>
</dbReference>
<reference evidence="5" key="1">
    <citation type="journal article" date="2019" name="Int. J. Syst. Evol. Microbiol.">
        <title>The Global Catalogue of Microorganisms (GCM) 10K type strain sequencing project: providing services to taxonomists for standard genome sequencing and annotation.</title>
        <authorList>
            <consortium name="The Broad Institute Genomics Platform"/>
            <consortium name="The Broad Institute Genome Sequencing Center for Infectious Disease"/>
            <person name="Wu L."/>
            <person name="Ma J."/>
        </authorList>
    </citation>
    <scope>NUCLEOTIDE SEQUENCE [LARGE SCALE GENOMIC DNA]</scope>
    <source>
        <strain evidence="5">CECT 7649</strain>
    </source>
</reference>
<dbReference type="Proteomes" id="UP001596496">
    <property type="component" value="Unassembled WGS sequence"/>
</dbReference>
<dbReference type="SUPFAM" id="SSF52540">
    <property type="entry name" value="P-loop containing nucleoside triphosphate hydrolases"/>
    <property type="match status" value="1"/>
</dbReference>
<name>A0ABW2PFM8_9ACTN</name>
<dbReference type="CDD" id="cd06170">
    <property type="entry name" value="LuxR_C_like"/>
    <property type="match status" value="1"/>
</dbReference>
<accession>A0ABW2PFM8</accession>
<dbReference type="GO" id="GO:0005524">
    <property type="term" value="F:ATP binding"/>
    <property type="evidence" value="ECO:0007669"/>
    <property type="project" value="UniProtKB-KW"/>
</dbReference>
<keyword evidence="1" id="KW-0547">Nucleotide-binding</keyword>
<sequence>MDAGPRAWSAFAGRDREVAVLCEAAAAAREGGGGVILVSGPPGVGKSRLVEEALAGAPGAVWARCPDEPGVPPLWPWTRLLHRLAPHPFSAPATEAGLVAVGAGGDVAEAGAARFRRLVSLADALLAAAEDAKGLVVVLEDVHDADEASLALLRHVASETPGSRLLVVATHRDPVPGRDGALIATLAGVARGRAVRALALTPLTVEDVARVLAGIPGGAALAPAVHERTGGLPLLVAAMAAALGRTPRPAGGAPHKGDMSADGLVPPADLRQLVLGMLDGLGPEVRETAGAAAVLGRDIDARLLAEVRDLPHAVVSAHLDALATAGVLTTGGTPTSATWPPAYRFAHALVRDGVAAAAAPEAAGLHRRAATALVRRAGDDPALAARVAAHWQRAGDDPETLRAALRWTRAAAAYALRSSAPQDAARLSRQALGLLGRLGADHARRAEILTELATAECYAGFVGQSAEHCRAAADAADAARRPDLLASAALVLSGAGDRAVVVGMAALCDRALAALDIPAHRPGEAIPADRQDRAAAGEWAGEGVAGAGAEAVAVVRSRLMARKASWEVEADRWEEAARTSAEALRLAEGCGDPAALLDAARARAGILDRPGDAAERRRLGELAVDVGLRVGRPMSAVRGYIWRLDADYQIGDLAAVDDGVARLGELAAATRLPVARWYHLRVAAARAALAGRWDEARARSSEAGAVAAGTGDSLACVVTDVFAALVALVRGDPSEVPDGDPEAFAAPIPVVEAAHALRLHLTGAREEALAGYERLRLLLRGPLPGVHGMGVLQHVTELVEVFDDAEAAQWAYEHWLPWSRAAGVPGGADSFCGGASARAAGRMAAVMGRLDDAERALRVAAEVNVRLGARPWLVHSWLALADVLLRRGAPGDHDEAATLAARAAAEARRLDLPGPLARADRLLAEARARRRAGDPLTAREREVADLVARALSNRRIAERLTVSERTVESHVRNILAKLGLTNRTELIAHLLTARRHPAP</sequence>
<evidence type="ECO:0000259" key="3">
    <source>
        <dbReference type="PROSITE" id="PS50043"/>
    </source>
</evidence>
<dbReference type="EMBL" id="JBHTCG010000030">
    <property type="protein sequence ID" value="MFC7386780.1"/>
    <property type="molecule type" value="Genomic_DNA"/>
</dbReference>
<protein>
    <submittedName>
        <fullName evidence="4">ATP-binding protein</fullName>
    </submittedName>
</protein>
<keyword evidence="2 4" id="KW-0067">ATP-binding</keyword>
<dbReference type="SUPFAM" id="SSF46894">
    <property type="entry name" value="C-terminal effector domain of the bipartite response regulators"/>
    <property type="match status" value="1"/>
</dbReference>
<dbReference type="InterPro" id="IPR016032">
    <property type="entry name" value="Sig_transdc_resp-reg_C-effctor"/>
</dbReference>
<dbReference type="PANTHER" id="PTHR16305:SF35">
    <property type="entry name" value="TRANSCRIPTIONAL ACTIVATOR DOMAIN"/>
    <property type="match status" value="1"/>
</dbReference>
<dbReference type="RefSeq" id="WP_380830503.1">
    <property type="nucleotide sequence ID" value="NZ_JBHTCG010000030.1"/>
</dbReference>
<dbReference type="Gene3D" id="3.40.50.300">
    <property type="entry name" value="P-loop containing nucleotide triphosphate hydrolases"/>
    <property type="match status" value="1"/>
</dbReference>
<dbReference type="Gene3D" id="1.10.10.10">
    <property type="entry name" value="Winged helix-like DNA-binding domain superfamily/Winged helix DNA-binding domain"/>
    <property type="match status" value="1"/>
</dbReference>
<dbReference type="Pfam" id="PF00196">
    <property type="entry name" value="GerE"/>
    <property type="match status" value="1"/>
</dbReference>
<dbReference type="InterPro" id="IPR041664">
    <property type="entry name" value="AAA_16"/>
</dbReference>
<dbReference type="SMART" id="SM00421">
    <property type="entry name" value="HTH_LUXR"/>
    <property type="match status" value="1"/>
</dbReference>
<evidence type="ECO:0000256" key="1">
    <source>
        <dbReference type="ARBA" id="ARBA00022741"/>
    </source>
</evidence>
<dbReference type="Pfam" id="PF13191">
    <property type="entry name" value="AAA_16"/>
    <property type="match status" value="1"/>
</dbReference>
<dbReference type="PRINTS" id="PR00038">
    <property type="entry name" value="HTHLUXR"/>
</dbReference>
<feature type="domain" description="HTH luxR-type" evidence="3">
    <location>
        <begin position="929"/>
        <end position="994"/>
    </location>
</feature>
<dbReference type="SMART" id="SM00382">
    <property type="entry name" value="AAA"/>
    <property type="match status" value="1"/>
</dbReference>
<dbReference type="InterPro" id="IPR003593">
    <property type="entry name" value="AAA+_ATPase"/>
</dbReference>
<dbReference type="PROSITE" id="PS50043">
    <property type="entry name" value="HTH_LUXR_2"/>
    <property type="match status" value="1"/>
</dbReference>
<comment type="caution">
    <text evidence="4">The sequence shown here is derived from an EMBL/GenBank/DDBJ whole genome shotgun (WGS) entry which is preliminary data.</text>
</comment>
<organism evidence="4 5">
    <name type="scientific">Sphaerisporangium rhizosphaerae</name>
    <dbReference type="NCBI Taxonomy" id="2269375"/>
    <lineage>
        <taxon>Bacteria</taxon>
        <taxon>Bacillati</taxon>
        <taxon>Actinomycetota</taxon>
        <taxon>Actinomycetes</taxon>
        <taxon>Streptosporangiales</taxon>
        <taxon>Streptosporangiaceae</taxon>
        <taxon>Sphaerisporangium</taxon>
    </lineage>
</organism>